<dbReference type="FunFam" id="1.10.510.10:FF:000743">
    <property type="entry name" value="Predicted protein"/>
    <property type="match status" value="1"/>
</dbReference>
<dbReference type="PROSITE" id="PS00109">
    <property type="entry name" value="PROTEIN_KINASE_TYR"/>
    <property type="match status" value="1"/>
</dbReference>
<dbReference type="GO" id="GO:0005524">
    <property type="term" value="F:ATP binding"/>
    <property type="evidence" value="ECO:0007669"/>
    <property type="project" value="UniProtKB-UniRule"/>
</dbReference>
<evidence type="ECO:0000256" key="9">
    <source>
        <dbReference type="ARBA" id="ARBA00023170"/>
    </source>
</evidence>
<keyword evidence="9" id="KW-0675">Receptor</keyword>
<dbReference type="SUPFAM" id="SSF82671">
    <property type="entry name" value="SEA domain"/>
    <property type="match status" value="1"/>
</dbReference>
<keyword evidence="5" id="KW-0677">Repeat</keyword>
<dbReference type="InterPro" id="IPR017441">
    <property type="entry name" value="Protein_kinase_ATP_BS"/>
</dbReference>
<evidence type="ECO:0000256" key="12">
    <source>
        <dbReference type="PROSITE-ProRule" id="PRU10141"/>
    </source>
</evidence>
<dbReference type="PROSITE" id="PS50011">
    <property type="entry name" value="PROTEIN_KINASE_DOM"/>
    <property type="match status" value="1"/>
</dbReference>
<evidence type="ECO:0000256" key="2">
    <source>
        <dbReference type="ARBA" id="ARBA00011902"/>
    </source>
</evidence>
<dbReference type="GO" id="GO:0005886">
    <property type="term" value="C:plasma membrane"/>
    <property type="evidence" value="ECO:0007669"/>
    <property type="project" value="TreeGrafter"/>
</dbReference>
<evidence type="ECO:0000256" key="7">
    <source>
        <dbReference type="ARBA" id="ARBA00022989"/>
    </source>
</evidence>
<dbReference type="PANTHER" id="PTHR24416:SF617">
    <property type="entry name" value="RET ONCOGENE, ISOFORM A"/>
    <property type="match status" value="1"/>
</dbReference>
<evidence type="ECO:0000256" key="3">
    <source>
        <dbReference type="ARBA" id="ARBA00022679"/>
    </source>
</evidence>
<evidence type="ECO:0000256" key="1">
    <source>
        <dbReference type="ARBA" id="ARBA00004167"/>
    </source>
</evidence>
<evidence type="ECO:0000313" key="17">
    <source>
        <dbReference type="EMBL" id="CAH3111896.1"/>
    </source>
</evidence>
<keyword evidence="12" id="KW-0067">ATP-binding</keyword>
<feature type="domain" description="Fibronectin type-III" evidence="16">
    <location>
        <begin position="113"/>
        <end position="209"/>
    </location>
</feature>
<evidence type="ECO:0000259" key="14">
    <source>
        <dbReference type="PROSITE" id="PS50011"/>
    </source>
</evidence>
<dbReference type="InterPro" id="IPR001245">
    <property type="entry name" value="Ser-Thr/Tyr_kinase_cat_dom"/>
</dbReference>
<sequence length="691" mass="78198">MALKVENYNYTKELENKSSPQYKEIETNFTAEMDFVYKDTPGYIRTDVLKMTKGSVVVDFNIIIQIVTTDPKNETTINDKKVSIVQTTIKEAEDGFVKRLKVSKVIPKTEPPEPNGVEIFDIKSDELSVRWKPSEDAETFDVRTYSVQYRAYGEKTYSEHNQTANTENADYSYRIKSLESETVYMIRVGAVNTYGSNFNEETGHETEPAPFAWWIIVLAVLGVLLILGILIGIIIYRRRRARERREQTEARFRALENQTGSHKGEVAAYHGENVKGLTYSFKNTAYKPGETNWEEFPHENIKLLDELGSGAFGIVFKGELQQENGNIIPCAVKTLKPSATKVERKDLYNELEIMANVGHHPNLVNLIGACTQDGHAILPSSYHTFITQLVMIKCCFDSQALHIFDGQCISILKRSYTSITSVQLEIFFSNPFKSFSSLTILASSSFSLPFQTNILCFYVKSNITHPEERPNFPSSSFAIRSIGLIPFISLSPDLLLVIIELAENGCLLDFLKQSRQQDGNNTTSGLTEHMKTSIAVDVARGMAHLARCRCIHRDLAARNVLLGKDYVAKVSDYGMARDVYEQLMYKKETQGKLPVKWMAVESLETYTFTMESDVWAYGVLLWEIESGGLKPYAGLSTAELIENLKNGYRMEKPNGCSDEMYQTMRDCWNSSPSARPNFDELIVRLESTITT</sequence>
<evidence type="ECO:0000256" key="8">
    <source>
        <dbReference type="ARBA" id="ARBA00023136"/>
    </source>
</evidence>
<dbReference type="InterPro" id="IPR013783">
    <property type="entry name" value="Ig-like_fold"/>
</dbReference>
<dbReference type="InterPro" id="IPR008266">
    <property type="entry name" value="Tyr_kinase_AS"/>
</dbReference>
<dbReference type="InterPro" id="IPR050122">
    <property type="entry name" value="RTK"/>
</dbReference>
<keyword evidence="6" id="KW-0418">Kinase</keyword>
<dbReference type="InterPro" id="IPR036364">
    <property type="entry name" value="SEA_dom_sf"/>
</dbReference>
<evidence type="ECO:0000259" key="15">
    <source>
        <dbReference type="PROSITE" id="PS50024"/>
    </source>
</evidence>
<dbReference type="Pfam" id="PF00041">
    <property type="entry name" value="fn3"/>
    <property type="match status" value="1"/>
</dbReference>
<dbReference type="InterPro" id="IPR020635">
    <property type="entry name" value="Tyr_kinase_cat_dom"/>
</dbReference>
<dbReference type="GO" id="GO:0043235">
    <property type="term" value="C:receptor complex"/>
    <property type="evidence" value="ECO:0007669"/>
    <property type="project" value="TreeGrafter"/>
</dbReference>
<accession>A0AAU9WIB7</accession>
<dbReference type="GO" id="GO:0007169">
    <property type="term" value="P:cell surface receptor protein tyrosine kinase signaling pathway"/>
    <property type="evidence" value="ECO:0007669"/>
    <property type="project" value="TreeGrafter"/>
</dbReference>
<dbReference type="SMART" id="SM00219">
    <property type="entry name" value="TyrKc"/>
    <property type="match status" value="1"/>
</dbReference>
<evidence type="ECO:0000256" key="6">
    <source>
        <dbReference type="ARBA" id="ARBA00022777"/>
    </source>
</evidence>
<dbReference type="InterPro" id="IPR003961">
    <property type="entry name" value="FN3_dom"/>
</dbReference>
<comment type="subcellular location">
    <subcellularLocation>
        <location evidence="1">Membrane</location>
        <topology evidence="1">Single-pass membrane protein</topology>
    </subcellularLocation>
</comment>
<reference evidence="17 18" key="1">
    <citation type="submission" date="2022-05" db="EMBL/GenBank/DDBJ databases">
        <authorList>
            <consortium name="Genoscope - CEA"/>
            <person name="William W."/>
        </authorList>
    </citation>
    <scope>NUCLEOTIDE SEQUENCE [LARGE SCALE GENOMIC DNA]</scope>
</reference>
<feature type="transmembrane region" description="Helical" evidence="13">
    <location>
        <begin position="211"/>
        <end position="236"/>
    </location>
</feature>
<dbReference type="PROSITE" id="PS50853">
    <property type="entry name" value="FN3"/>
    <property type="match status" value="1"/>
</dbReference>
<dbReference type="SMART" id="SM00060">
    <property type="entry name" value="FN3"/>
    <property type="match status" value="1"/>
</dbReference>
<dbReference type="SUPFAM" id="SSF56112">
    <property type="entry name" value="Protein kinase-like (PK-like)"/>
    <property type="match status" value="1"/>
</dbReference>
<dbReference type="EMBL" id="CALNXJ010000013">
    <property type="protein sequence ID" value="CAH3111896.1"/>
    <property type="molecule type" value="Genomic_DNA"/>
</dbReference>
<evidence type="ECO:0000256" key="10">
    <source>
        <dbReference type="ARBA" id="ARBA00023180"/>
    </source>
</evidence>
<dbReference type="PRINTS" id="PR00109">
    <property type="entry name" value="TYRKINASE"/>
</dbReference>
<evidence type="ECO:0000259" key="16">
    <source>
        <dbReference type="PROSITE" id="PS50853"/>
    </source>
</evidence>
<name>A0AAU9WIB7_9CNID</name>
<keyword evidence="7 13" id="KW-1133">Transmembrane helix</keyword>
<dbReference type="PROSITE" id="PS00107">
    <property type="entry name" value="PROTEIN_KINASE_ATP"/>
    <property type="match status" value="1"/>
</dbReference>
<dbReference type="Proteomes" id="UP001159428">
    <property type="component" value="Unassembled WGS sequence"/>
</dbReference>
<dbReference type="InterPro" id="IPR000082">
    <property type="entry name" value="SEA_dom"/>
</dbReference>
<comment type="catalytic activity">
    <reaction evidence="11">
        <text>L-tyrosyl-[protein] + ATP = O-phospho-L-tyrosyl-[protein] + ADP + H(+)</text>
        <dbReference type="Rhea" id="RHEA:10596"/>
        <dbReference type="Rhea" id="RHEA-COMP:10136"/>
        <dbReference type="Rhea" id="RHEA-COMP:20101"/>
        <dbReference type="ChEBI" id="CHEBI:15378"/>
        <dbReference type="ChEBI" id="CHEBI:30616"/>
        <dbReference type="ChEBI" id="CHEBI:46858"/>
        <dbReference type="ChEBI" id="CHEBI:61978"/>
        <dbReference type="ChEBI" id="CHEBI:456216"/>
        <dbReference type="EC" id="2.7.10.1"/>
    </reaction>
</comment>
<keyword evidence="12" id="KW-0547">Nucleotide-binding</keyword>
<dbReference type="Gene3D" id="3.30.200.20">
    <property type="entry name" value="Phosphorylase Kinase, domain 1"/>
    <property type="match status" value="1"/>
</dbReference>
<organism evidence="17 18">
    <name type="scientific">Pocillopora meandrina</name>
    <dbReference type="NCBI Taxonomy" id="46732"/>
    <lineage>
        <taxon>Eukaryota</taxon>
        <taxon>Metazoa</taxon>
        <taxon>Cnidaria</taxon>
        <taxon>Anthozoa</taxon>
        <taxon>Hexacorallia</taxon>
        <taxon>Scleractinia</taxon>
        <taxon>Astrocoeniina</taxon>
        <taxon>Pocilloporidae</taxon>
        <taxon>Pocillopora</taxon>
    </lineage>
</organism>
<dbReference type="CDD" id="cd00192">
    <property type="entry name" value="PTKc"/>
    <property type="match status" value="1"/>
</dbReference>
<dbReference type="InterPro" id="IPR011009">
    <property type="entry name" value="Kinase-like_dom_sf"/>
</dbReference>
<keyword evidence="10" id="KW-0325">Glycoprotein</keyword>
<dbReference type="PROSITE" id="PS50024">
    <property type="entry name" value="SEA"/>
    <property type="match status" value="1"/>
</dbReference>
<comment type="caution">
    <text evidence="17">The sequence shown here is derived from an EMBL/GenBank/DDBJ whole genome shotgun (WGS) entry which is preliminary data.</text>
</comment>
<dbReference type="Gene3D" id="3.30.70.960">
    <property type="entry name" value="SEA domain"/>
    <property type="match status" value="1"/>
</dbReference>
<keyword evidence="18" id="KW-1185">Reference proteome</keyword>
<feature type="domain" description="SEA" evidence="15">
    <location>
        <begin position="1"/>
        <end position="104"/>
    </location>
</feature>
<evidence type="ECO:0000256" key="11">
    <source>
        <dbReference type="ARBA" id="ARBA00051243"/>
    </source>
</evidence>
<dbReference type="Pfam" id="PF07714">
    <property type="entry name" value="PK_Tyr_Ser-Thr"/>
    <property type="match status" value="2"/>
</dbReference>
<dbReference type="GO" id="GO:0004714">
    <property type="term" value="F:transmembrane receptor protein tyrosine kinase activity"/>
    <property type="evidence" value="ECO:0007669"/>
    <property type="project" value="UniProtKB-EC"/>
</dbReference>
<keyword evidence="8 13" id="KW-0472">Membrane</keyword>
<dbReference type="Gene3D" id="1.10.510.10">
    <property type="entry name" value="Transferase(Phosphotransferase) domain 1"/>
    <property type="match status" value="1"/>
</dbReference>
<gene>
    <name evidence="17" type="ORF">PMEA_00005195</name>
</gene>
<protein>
    <recommendedName>
        <fullName evidence="2">receptor protein-tyrosine kinase</fullName>
        <ecNumber evidence="2">2.7.10.1</ecNumber>
    </recommendedName>
</protein>
<evidence type="ECO:0000256" key="13">
    <source>
        <dbReference type="SAM" id="Phobius"/>
    </source>
</evidence>
<dbReference type="InterPro" id="IPR000719">
    <property type="entry name" value="Prot_kinase_dom"/>
</dbReference>
<dbReference type="CDD" id="cd00063">
    <property type="entry name" value="FN3"/>
    <property type="match status" value="1"/>
</dbReference>
<dbReference type="Pfam" id="PF01390">
    <property type="entry name" value="SEA"/>
    <property type="match status" value="1"/>
</dbReference>
<feature type="domain" description="Protein kinase" evidence="14">
    <location>
        <begin position="301"/>
        <end position="689"/>
    </location>
</feature>
<dbReference type="PANTHER" id="PTHR24416">
    <property type="entry name" value="TYROSINE-PROTEIN KINASE RECEPTOR"/>
    <property type="match status" value="1"/>
</dbReference>
<evidence type="ECO:0000256" key="4">
    <source>
        <dbReference type="ARBA" id="ARBA00022692"/>
    </source>
</evidence>
<keyword evidence="3" id="KW-0808">Transferase</keyword>
<dbReference type="Gene3D" id="2.60.40.10">
    <property type="entry name" value="Immunoglobulins"/>
    <property type="match status" value="1"/>
</dbReference>
<dbReference type="SUPFAM" id="SSF49265">
    <property type="entry name" value="Fibronectin type III"/>
    <property type="match status" value="1"/>
</dbReference>
<evidence type="ECO:0000313" key="18">
    <source>
        <dbReference type="Proteomes" id="UP001159428"/>
    </source>
</evidence>
<proteinExistence type="predicted"/>
<dbReference type="EC" id="2.7.10.1" evidence="2"/>
<keyword evidence="4 13" id="KW-0812">Transmembrane</keyword>
<dbReference type="AlphaFoldDB" id="A0AAU9WIB7"/>
<feature type="binding site" evidence="12">
    <location>
        <position position="333"/>
    </location>
    <ligand>
        <name>ATP</name>
        <dbReference type="ChEBI" id="CHEBI:30616"/>
    </ligand>
</feature>
<evidence type="ECO:0000256" key="5">
    <source>
        <dbReference type="ARBA" id="ARBA00022737"/>
    </source>
</evidence>
<dbReference type="InterPro" id="IPR036116">
    <property type="entry name" value="FN3_sf"/>
</dbReference>